<dbReference type="InterPro" id="IPR006665">
    <property type="entry name" value="OmpA-like"/>
</dbReference>
<dbReference type="OrthoDB" id="9805566at2"/>
<evidence type="ECO:0000256" key="1">
    <source>
        <dbReference type="PROSITE-ProRule" id="PRU00473"/>
    </source>
</evidence>
<dbReference type="AlphaFoldDB" id="A0A2S9YYP4"/>
<accession>A0A2S9YYP4</accession>
<evidence type="ECO:0000259" key="3">
    <source>
        <dbReference type="PROSITE" id="PS51123"/>
    </source>
</evidence>
<dbReference type="Gene3D" id="3.30.1330.60">
    <property type="entry name" value="OmpA-like domain"/>
    <property type="match status" value="1"/>
</dbReference>
<dbReference type="PROSITE" id="PS51123">
    <property type="entry name" value="OMPA_2"/>
    <property type="match status" value="1"/>
</dbReference>
<dbReference type="GO" id="GO:0016020">
    <property type="term" value="C:membrane"/>
    <property type="evidence" value="ECO:0007669"/>
    <property type="project" value="UniProtKB-UniRule"/>
</dbReference>
<evidence type="ECO:0000256" key="2">
    <source>
        <dbReference type="SAM" id="MobiDB-lite"/>
    </source>
</evidence>
<organism evidence="4 5">
    <name type="scientific">Enhygromyxa salina</name>
    <dbReference type="NCBI Taxonomy" id="215803"/>
    <lineage>
        <taxon>Bacteria</taxon>
        <taxon>Pseudomonadati</taxon>
        <taxon>Myxococcota</taxon>
        <taxon>Polyangia</taxon>
        <taxon>Nannocystales</taxon>
        <taxon>Nannocystaceae</taxon>
        <taxon>Enhygromyxa</taxon>
    </lineage>
</organism>
<feature type="compositionally biased region" description="Acidic residues" evidence="2">
    <location>
        <begin position="169"/>
        <end position="179"/>
    </location>
</feature>
<protein>
    <submittedName>
        <fullName evidence="4">Putative outer membrane lipoprotein</fullName>
    </submittedName>
</protein>
<feature type="region of interest" description="Disordered" evidence="2">
    <location>
        <begin position="160"/>
        <end position="193"/>
    </location>
</feature>
<evidence type="ECO:0000313" key="5">
    <source>
        <dbReference type="Proteomes" id="UP000238823"/>
    </source>
</evidence>
<dbReference type="CDD" id="cd07185">
    <property type="entry name" value="OmpA_C-like"/>
    <property type="match status" value="1"/>
</dbReference>
<dbReference type="EMBL" id="PVNL01000001">
    <property type="protein sequence ID" value="PRQ10197.1"/>
    <property type="molecule type" value="Genomic_DNA"/>
</dbReference>
<keyword evidence="1" id="KW-0472">Membrane</keyword>
<reference evidence="4 5" key="1">
    <citation type="submission" date="2018-03" db="EMBL/GenBank/DDBJ databases">
        <title>Draft Genome Sequences of the Obligatory Marine Myxobacteria Enhygromyxa salina SWB007.</title>
        <authorList>
            <person name="Poehlein A."/>
            <person name="Moghaddam J.A."/>
            <person name="Harms H."/>
            <person name="Alanjari M."/>
            <person name="Koenig G.M."/>
            <person name="Daniel R."/>
            <person name="Schaeberle T.F."/>
        </authorList>
    </citation>
    <scope>NUCLEOTIDE SEQUENCE [LARGE SCALE GENOMIC DNA]</scope>
    <source>
        <strain evidence="4 5">SWB007</strain>
    </source>
</reference>
<name>A0A2S9YYP4_9BACT</name>
<comment type="caution">
    <text evidence="4">The sequence shown here is derived from an EMBL/GenBank/DDBJ whole genome shotgun (WGS) entry which is preliminary data.</text>
</comment>
<dbReference type="Proteomes" id="UP000238823">
    <property type="component" value="Unassembled WGS sequence"/>
</dbReference>
<dbReference type="SUPFAM" id="SSF103088">
    <property type="entry name" value="OmpA-like"/>
    <property type="match status" value="1"/>
</dbReference>
<dbReference type="InterPro" id="IPR036737">
    <property type="entry name" value="OmpA-like_sf"/>
</dbReference>
<sequence length="377" mass="40408">MTLPGTHALGLGVLFTLFASACVSVPLADPVQFAVDDDQLRDAGAHREINAAAQSLSADPALHLLIVGHADEDNTEDYNRALSLRRAESVRARILVAAPDLEARVRVEARGEWDATDPGSDEQAKSRNRRVELRFYYPRHCEPSFDAAFLACEWSRLPEPPRAPAPEPAPDEPGPELEPEPAPPSAPSPRQRQDFRGPYLFGLGGYAISSGEYLRQHGRWGVGGGYLWGIGDEFRIALGMQFDHLIDVGFLFAQSGGCAPFCSRVDRSQIRVAPELRIGGARGGLWGWLRLSAGLVMQHNEARLGQEADQPEPVELTAARWDPGAVFGIGPGIAVTLTAHLFLLIDATVSYSVVPSAGGGGGGSGIYDAGAGLGWVF</sequence>
<evidence type="ECO:0000313" key="4">
    <source>
        <dbReference type="EMBL" id="PRQ10197.1"/>
    </source>
</evidence>
<feature type="domain" description="OmpA-like" evidence="3">
    <location>
        <begin position="20"/>
        <end position="139"/>
    </location>
</feature>
<proteinExistence type="predicted"/>
<dbReference type="RefSeq" id="WP_106087121.1">
    <property type="nucleotide sequence ID" value="NZ_PVNL01000001.1"/>
</dbReference>
<dbReference type="InterPro" id="IPR050330">
    <property type="entry name" value="Bact_OuterMem_StrucFunc"/>
</dbReference>
<dbReference type="PANTHER" id="PTHR30329:SF21">
    <property type="entry name" value="LIPOPROTEIN YIAD-RELATED"/>
    <property type="match status" value="1"/>
</dbReference>
<dbReference type="Pfam" id="PF00691">
    <property type="entry name" value="OmpA"/>
    <property type="match status" value="1"/>
</dbReference>
<dbReference type="PANTHER" id="PTHR30329">
    <property type="entry name" value="STATOR ELEMENT OF FLAGELLAR MOTOR COMPLEX"/>
    <property type="match status" value="1"/>
</dbReference>
<gene>
    <name evidence="4" type="ORF">ENSA7_00050</name>
</gene>
<keyword evidence="4" id="KW-0449">Lipoprotein</keyword>